<evidence type="ECO:0008006" key="3">
    <source>
        <dbReference type="Google" id="ProtNLM"/>
    </source>
</evidence>
<organism evidence="1 2">
    <name type="scientific">Stecheria intestinalis</name>
    <dbReference type="NCBI Taxonomy" id="2606630"/>
    <lineage>
        <taxon>Bacteria</taxon>
        <taxon>Bacillati</taxon>
        <taxon>Bacillota</taxon>
        <taxon>Erysipelotrichia</taxon>
        <taxon>Erysipelotrichales</taxon>
        <taxon>Erysipelotrichaceae</taxon>
        <taxon>Stecheria</taxon>
    </lineage>
</organism>
<comment type="caution">
    <text evidence="1">The sequence shown here is derived from an EMBL/GenBank/DDBJ whole genome shotgun (WGS) entry which is preliminary data.</text>
</comment>
<accession>A0A7X2THM0</accession>
<evidence type="ECO:0000313" key="2">
    <source>
        <dbReference type="Proteomes" id="UP000461880"/>
    </source>
</evidence>
<dbReference type="Proteomes" id="UP000461880">
    <property type="component" value="Unassembled WGS sequence"/>
</dbReference>
<name>A0A7X2THM0_9FIRM</name>
<proteinExistence type="predicted"/>
<gene>
    <name evidence="1" type="ORF">FYJ51_12535</name>
</gene>
<dbReference type="AlphaFoldDB" id="A0A7X2THM0"/>
<dbReference type="EMBL" id="VUMN01000045">
    <property type="protein sequence ID" value="MSS59721.1"/>
    <property type="molecule type" value="Genomic_DNA"/>
</dbReference>
<evidence type="ECO:0000313" key="1">
    <source>
        <dbReference type="EMBL" id="MSS59721.1"/>
    </source>
</evidence>
<keyword evidence="2" id="KW-1185">Reference proteome</keyword>
<sequence>MMDKLGVTMIFANSSQAKGRVERYNGTAQMRLPNDLIRWKIPHNYDFLNDWFNRKYRLYLNMKFSYPVKDPNDLFRPVPADFNYSKIFRAEYPRQIRNNVFSMGNSLYTAVTSDGEVVRFNQKQSITVYEDAITEEIYIERYGKHYTCMKVGERKRDRIYSVNNEKELQKVLNEMAEEKNK</sequence>
<protein>
    <recommendedName>
        <fullName evidence="3">Integrase catalytic domain-containing protein</fullName>
    </recommendedName>
</protein>
<reference evidence="1 2" key="1">
    <citation type="submission" date="2019-08" db="EMBL/GenBank/DDBJ databases">
        <title>In-depth cultivation of the pig gut microbiome towards novel bacterial diversity and tailored functional studies.</title>
        <authorList>
            <person name="Wylensek D."/>
            <person name="Hitch T.C.A."/>
            <person name="Clavel T."/>
        </authorList>
    </citation>
    <scope>NUCLEOTIDE SEQUENCE [LARGE SCALE GENOMIC DNA]</scope>
    <source>
        <strain evidence="1 2">Oil+RF-744-GAM-WT-6</strain>
    </source>
</reference>